<evidence type="ECO:0000313" key="1">
    <source>
        <dbReference type="EMBL" id="KAK1882638.1"/>
    </source>
</evidence>
<dbReference type="AlphaFoldDB" id="A0AAD9BJ60"/>
<name>A0AAD9BJ60_DISEL</name>
<organism evidence="1 2">
    <name type="scientific">Dissostichus eleginoides</name>
    <name type="common">Patagonian toothfish</name>
    <name type="synonym">Dissostichus amissus</name>
    <dbReference type="NCBI Taxonomy" id="100907"/>
    <lineage>
        <taxon>Eukaryota</taxon>
        <taxon>Metazoa</taxon>
        <taxon>Chordata</taxon>
        <taxon>Craniata</taxon>
        <taxon>Vertebrata</taxon>
        <taxon>Euteleostomi</taxon>
        <taxon>Actinopterygii</taxon>
        <taxon>Neopterygii</taxon>
        <taxon>Teleostei</taxon>
        <taxon>Neoteleostei</taxon>
        <taxon>Acanthomorphata</taxon>
        <taxon>Eupercaria</taxon>
        <taxon>Perciformes</taxon>
        <taxon>Notothenioidei</taxon>
        <taxon>Nototheniidae</taxon>
        <taxon>Dissostichus</taxon>
    </lineage>
</organism>
<dbReference type="Proteomes" id="UP001228049">
    <property type="component" value="Unassembled WGS sequence"/>
</dbReference>
<sequence>CDTESDQDDKEEKEREHVHVTSATICTCQTPGTHTLTATVVICILWVTRFTLQKDGGEQSRFNGPVPCRRELPASDKRQLFASQSEESSVYGLEWVLARPRLRLIALEYPVS</sequence>
<reference evidence="1" key="1">
    <citation type="submission" date="2023-04" db="EMBL/GenBank/DDBJ databases">
        <title>Chromosome-level genome of Chaenocephalus aceratus.</title>
        <authorList>
            <person name="Park H."/>
        </authorList>
    </citation>
    <scope>NUCLEOTIDE SEQUENCE</scope>
    <source>
        <strain evidence="1">DE</strain>
        <tissue evidence="1">Muscle</tissue>
    </source>
</reference>
<proteinExistence type="predicted"/>
<evidence type="ECO:0000313" key="2">
    <source>
        <dbReference type="Proteomes" id="UP001228049"/>
    </source>
</evidence>
<feature type="non-terminal residue" evidence="1">
    <location>
        <position position="1"/>
    </location>
</feature>
<dbReference type="EMBL" id="JASDAP010000023">
    <property type="protein sequence ID" value="KAK1882638.1"/>
    <property type="molecule type" value="Genomic_DNA"/>
</dbReference>
<keyword evidence="2" id="KW-1185">Reference proteome</keyword>
<comment type="caution">
    <text evidence="1">The sequence shown here is derived from an EMBL/GenBank/DDBJ whole genome shotgun (WGS) entry which is preliminary data.</text>
</comment>
<feature type="non-terminal residue" evidence="1">
    <location>
        <position position="112"/>
    </location>
</feature>
<accession>A0AAD9BJ60</accession>
<gene>
    <name evidence="1" type="ORF">KUDE01_023418</name>
</gene>
<protein>
    <submittedName>
        <fullName evidence="1">Uncharacterized protein</fullName>
    </submittedName>
</protein>